<evidence type="ECO:0000256" key="3">
    <source>
        <dbReference type="ARBA" id="ARBA00022679"/>
    </source>
</evidence>
<sequence length="436" mass="46967">MWLAGHFIAEGQPDLVYASSSQIFTMLPPSDDWLRAAAEIGHESQVFPYLYPPLWAALIAPVTRWLSFGAFEAGITAANGVFLFATSWLAWRALRSPMPAIAFALLGQILLYGTTIGGLAVLQNQPQIFVAFLTVLAIERGRAGAQITAGSALALAAAIKLLPLIFLPIFMARGQWRAAAAFIVVGASLAGTSIALTGWPLHMDFLASVQAIGATIIRLSPAVGFENAIASLLPESALTTIRAASLDPTFGGAWFVMERPAVWMLASRTATLATLAVLVFWAHRTPEDELYSRVWPTALILLLLLQPLSWCYYFIAPLVFAPAILTSYGGRLGLTILMVITLPVSMFVLRLYRSFIGPLDAEVISALGLLSVICLLAAMSLAPRRGDRTKQEPRQAARVDGKVREQTGEALPRADATSLRAGRIKPPMLSSPHHVA</sequence>
<evidence type="ECO:0000256" key="4">
    <source>
        <dbReference type="ARBA" id="ARBA00022692"/>
    </source>
</evidence>
<evidence type="ECO:0000313" key="9">
    <source>
        <dbReference type="EMBL" id="SFD09266.1"/>
    </source>
</evidence>
<name>A0A1I1PHW0_9RHOB</name>
<gene>
    <name evidence="9" type="ORF">SAMN04488094_11522</name>
</gene>
<proteinExistence type="inferred from homology"/>
<feature type="transmembrane region" description="Helical" evidence="8">
    <location>
        <begin position="143"/>
        <end position="167"/>
    </location>
</feature>
<feature type="transmembrane region" description="Helical" evidence="8">
    <location>
        <begin position="294"/>
        <end position="320"/>
    </location>
</feature>
<evidence type="ECO:0000256" key="2">
    <source>
        <dbReference type="ARBA" id="ARBA00022475"/>
    </source>
</evidence>
<keyword evidence="5 8" id="KW-1133">Transmembrane helix</keyword>
<feature type="transmembrane region" description="Helical" evidence="8">
    <location>
        <begin position="332"/>
        <end position="352"/>
    </location>
</feature>
<dbReference type="InterPro" id="IPR018584">
    <property type="entry name" value="GT87"/>
</dbReference>
<comment type="similarity">
    <text evidence="7">Belongs to the glycosyltransferase 87 family.</text>
</comment>
<dbReference type="GO" id="GO:0016758">
    <property type="term" value="F:hexosyltransferase activity"/>
    <property type="evidence" value="ECO:0007669"/>
    <property type="project" value="InterPro"/>
</dbReference>
<dbReference type="STRING" id="441112.SAMN04488094_11522"/>
<dbReference type="Pfam" id="PF09594">
    <property type="entry name" value="GT87"/>
    <property type="match status" value="1"/>
</dbReference>
<keyword evidence="3" id="KW-0808">Transferase</keyword>
<dbReference type="Proteomes" id="UP000198728">
    <property type="component" value="Unassembled WGS sequence"/>
</dbReference>
<accession>A0A1I1PHW0</accession>
<keyword evidence="10" id="KW-1185">Reference proteome</keyword>
<feature type="transmembrane region" description="Helical" evidence="8">
    <location>
        <begin position="261"/>
        <end position="282"/>
    </location>
</feature>
<evidence type="ECO:0000256" key="8">
    <source>
        <dbReference type="SAM" id="Phobius"/>
    </source>
</evidence>
<dbReference type="AlphaFoldDB" id="A0A1I1PHW0"/>
<feature type="transmembrane region" description="Helical" evidence="8">
    <location>
        <begin position="179"/>
        <end position="199"/>
    </location>
</feature>
<dbReference type="GO" id="GO:0005886">
    <property type="term" value="C:plasma membrane"/>
    <property type="evidence" value="ECO:0007669"/>
    <property type="project" value="UniProtKB-SubCell"/>
</dbReference>
<reference evidence="9 10" key="1">
    <citation type="submission" date="2016-10" db="EMBL/GenBank/DDBJ databases">
        <authorList>
            <person name="de Groot N.N."/>
        </authorList>
    </citation>
    <scope>NUCLEOTIDE SEQUENCE [LARGE SCALE GENOMIC DNA]</scope>
    <source>
        <strain evidence="9 10">DSM 19548</strain>
    </source>
</reference>
<feature type="transmembrane region" description="Helical" evidence="8">
    <location>
        <begin position="103"/>
        <end position="123"/>
    </location>
</feature>
<organism evidence="9 10">
    <name type="scientific">Tropicimonas isoalkanivorans</name>
    <dbReference type="NCBI Taxonomy" id="441112"/>
    <lineage>
        <taxon>Bacteria</taxon>
        <taxon>Pseudomonadati</taxon>
        <taxon>Pseudomonadota</taxon>
        <taxon>Alphaproteobacteria</taxon>
        <taxon>Rhodobacterales</taxon>
        <taxon>Roseobacteraceae</taxon>
        <taxon>Tropicimonas</taxon>
    </lineage>
</organism>
<keyword evidence="6 8" id="KW-0472">Membrane</keyword>
<evidence type="ECO:0008006" key="11">
    <source>
        <dbReference type="Google" id="ProtNLM"/>
    </source>
</evidence>
<keyword evidence="4 8" id="KW-0812">Transmembrane</keyword>
<evidence type="ECO:0000256" key="7">
    <source>
        <dbReference type="ARBA" id="ARBA00024033"/>
    </source>
</evidence>
<evidence type="ECO:0000256" key="6">
    <source>
        <dbReference type="ARBA" id="ARBA00023136"/>
    </source>
</evidence>
<evidence type="ECO:0000313" key="10">
    <source>
        <dbReference type="Proteomes" id="UP000198728"/>
    </source>
</evidence>
<protein>
    <recommendedName>
        <fullName evidence="11">Alpha-1,2-mannosyltransferase</fullName>
    </recommendedName>
</protein>
<evidence type="ECO:0000256" key="5">
    <source>
        <dbReference type="ARBA" id="ARBA00022989"/>
    </source>
</evidence>
<feature type="transmembrane region" description="Helical" evidence="8">
    <location>
        <begin position="364"/>
        <end position="382"/>
    </location>
</feature>
<evidence type="ECO:0000256" key="1">
    <source>
        <dbReference type="ARBA" id="ARBA00004651"/>
    </source>
</evidence>
<comment type="subcellular location">
    <subcellularLocation>
        <location evidence="1">Cell membrane</location>
        <topology evidence="1">Multi-pass membrane protein</topology>
    </subcellularLocation>
</comment>
<keyword evidence="2" id="KW-1003">Cell membrane</keyword>
<dbReference type="RefSeq" id="WP_177208422.1">
    <property type="nucleotide sequence ID" value="NZ_FOLG01000015.1"/>
</dbReference>
<feature type="transmembrane region" description="Helical" evidence="8">
    <location>
        <begin position="65"/>
        <end position="91"/>
    </location>
</feature>
<dbReference type="EMBL" id="FOLG01000015">
    <property type="protein sequence ID" value="SFD09266.1"/>
    <property type="molecule type" value="Genomic_DNA"/>
</dbReference>